<sequence>MKVNLFYIIVDFLRKDIEVDNIVLNESEIDSLNSFESIWDWYKTETL</sequence>
<proteinExistence type="predicted"/>
<evidence type="ECO:0000313" key="1">
    <source>
        <dbReference type="EMBL" id="WIH96400.1"/>
    </source>
</evidence>
<keyword evidence="2" id="KW-1185">Reference proteome</keyword>
<reference evidence="1 2" key="1">
    <citation type="submission" date="2022-09" db="EMBL/GenBank/DDBJ databases">
        <title>Whole genome sequencing analysis of tet(X)-positive Empedobacter falsenii YWS9-3.</title>
        <authorList>
            <person name="Chen C."/>
            <person name="Lv Y.-L."/>
        </authorList>
    </citation>
    <scope>NUCLEOTIDE SEQUENCE [LARGE SCALE GENOMIC DNA]</scope>
    <source>
        <strain evidence="1 2">YWS9-3_T</strain>
    </source>
</reference>
<protein>
    <submittedName>
        <fullName evidence="1">Uncharacterized protein</fullName>
    </submittedName>
</protein>
<organism evidence="1 2">
    <name type="scientific">Empedobacter falsenii</name>
    <dbReference type="NCBI Taxonomy" id="343874"/>
    <lineage>
        <taxon>Bacteria</taxon>
        <taxon>Pseudomonadati</taxon>
        <taxon>Bacteroidota</taxon>
        <taxon>Flavobacteriia</taxon>
        <taxon>Flavobacteriales</taxon>
        <taxon>Weeksellaceae</taxon>
        <taxon>Empedobacter</taxon>
    </lineage>
</organism>
<name>A0ABY8VA29_9FLAO</name>
<gene>
    <name evidence="1" type="ORF">OBA43_08920</name>
</gene>
<accession>A0ABY8VA29</accession>
<dbReference type="Proteomes" id="UP001223501">
    <property type="component" value="Chromosome"/>
</dbReference>
<dbReference type="RefSeq" id="WP_284583004.1">
    <property type="nucleotide sequence ID" value="NZ_CP106831.1"/>
</dbReference>
<evidence type="ECO:0000313" key="2">
    <source>
        <dbReference type="Proteomes" id="UP001223501"/>
    </source>
</evidence>
<dbReference type="EMBL" id="CP106831">
    <property type="protein sequence ID" value="WIH96400.1"/>
    <property type="molecule type" value="Genomic_DNA"/>
</dbReference>